<protein>
    <submittedName>
        <fullName evidence="1">Ferredoxin</fullName>
    </submittedName>
</protein>
<dbReference type="AlphaFoldDB" id="A0A2K3UVY6"/>
<evidence type="ECO:0000313" key="2">
    <source>
        <dbReference type="Proteomes" id="UP000236379"/>
    </source>
</evidence>
<evidence type="ECO:0000313" key="1">
    <source>
        <dbReference type="EMBL" id="PNY80695.1"/>
    </source>
</evidence>
<organism evidence="1 2">
    <name type="scientific">Deinococcus koreensis</name>
    <dbReference type="NCBI Taxonomy" id="2054903"/>
    <lineage>
        <taxon>Bacteria</taxon>
        <taxon>Thermotogati</taxon>
        <taxon>Deinococcota</taxon>
        <taxon>Deinococci</taxon>
        <taxon>Deinococcales</taxon>
        <taxon>Deinococcaceae</taxon>
        <taxon>Deinococcus</taxon>
    </lineage>
</organism>
<dbReference type="OrthoDB" id="9761899at2"/>
<dbReference type="RefSeq" id="WP_103310731.1">
    <property type="nucleotide sequence ID" value="NZ_PPPD01000001.1"/>
</dbReference>
<dbReference type="Gene3D" id="3.40.30.10">
    <property type="entry name" value="Glutaredoxin"/>
    <property type="match status" value="1"/>
</dbReference>
<sequence length="119" mass="13099">MPPLYFRTSGHLLVCQGPNCQARGSALLHKALWNHLERQSLAYYKKGGSLRLTESGCLGSCSFGPSLCVYRRRESGLQEAWYAAVDFPLAARIAQAVHEGTELPAEHQYGPEQQPALSP</sequence>
<comment type="caution">
    <text evidence="1">The sequence shown here is derived from an EMBL/GenBank/DDBJ whole genome shotgun (WGS) entry which is preliminary data.</text>
</comment>
<dbReference type="CDD" id="cd02980">
    <property type="entry name" value="TRX_Fd_family"/>
    <property type="match status" value="1"/>
</dbReference>
<gene>
    <name evidence="1" type="ORF">CVO96_04345</name>
</gene>
<dbReference type="InterPro" id="IPR036249">
    <property type="entry name" value="Thioredoxin-like_sf"/>
</dbReference>
<accession>A0A2K3UVY6</accession>
<dbReference type="EMBL" id="PPPD01000001">
    <property type="protein sequence ID" value="PNY80695.1"/>
    <property type="molecule type" value="Genomic_DNA"/>
</dbReference>
<dbReference type="Proteomes" id="UP000236379">
    <property type="component" value="Unassembled WGS sequence"/>
</dbReference>
<dbReference type="Pfam" id="PF01257">
    <property type="entry name" value="2Fe-2S_thioredx"/>
    <property type="match status" value="1"/>
</dbReference>
<dbReference type="SUPFAM" id="SSF52833">
    <property type="entry name" value="Thioredoxin-like"/>
    <property type="match status" value="1"/>
</dbReference>
<name>A0A2K3UVY6_9DEIO</name>
<proteinExistence type="predicted"/>
<keyword evidence="2" id="KW-1185">Reference proteome</keyword>
<reference evidence="1 2" key="1">
    <citation type="submission" date="2018-01" db="EMBL/GenBank/DDBJ databases">
        <title>Deinococcus koreensis sp. nov., a radiation-resistant bacterium isolated from river water.</title>
        <authorList>
            <person name="Choi A."/>
        </authorList>
    </citation>
    <scope>NUCLEOTIDE SEQUENCE [LARGE SCALE GENOMIC DNA]</scope>
    <source>
        <strain evidence="1 2">SJW1-2</strain>
    </source>
</reference>